<comment type="caution">
    <text evidence="2">The sequence shown here is derived from an EMBL/GenBank/DDBJ whole genome shotgun (WGS) entry which is preliminary data.</text>
</comment>
<dbReference type="Proteomes" id="UP001140949">
    <property type="component" value="Unassembled WGS sequence"/>
</dbReference>
<evidence type="ECO:0000313" key="3">
    <source>
        <dbReference type="Proteomes" id="UP001140949"/>
    </source>
</evidence>
<protein>
    <submittedName>
        <fullName evidence="2">V-type proton ATPase 16 kDa proteolipid subunit</fullName>
    </submittedName>
</protein>
<feature type="region of interest" description="Disordered" evidence="1">
    <location>
        <begin position="24"/>
        <end position="87"/>
    </location>
</feature>
<evidence type="ECO:0000313" key="2">
    <source>
        <dbReference type="EMBL" id="KAJ6844862.1"/>
    </source>
</evidence>
<accession>A0AAX6HVD2</accession>
<proteinExistence type="predicted"/>
<gene>
    <name evidence="2" type="ORF">M6B38_290365</name>
</gene>
<feature type="compositionally biased region" description="Basic and acidic residues" evidence="1">
    <location>
        <begin position="52"/>
        <end position="69"/>
    </location>
</feature>
<evidence type="ECO:0000256" key="1">
    <source>
        <dbReference type="SAM" id="MobiDB-lite"/>
    </source>
</evidence>
<name>A0AAX6HVD2_IRIPA</name>
<organism evidence="2 3">
    <name type="scientific">Iris pallida</name>
    <name type="common">Sweet iris</name>
    <dbReference type="NCBI Taxonomy" id="29817"/>
    <lineage>
        <taxon>Eukaryota</taxon>
        <taxon>Viridiplantae</taxon>
        <taxon>Streptophyta</taxon>
        <taxon>Embryophyta</taxon>
        <taxon>Tracheophyta</taxon>
        <taxon>Spermatophyta</taxon>
        <taxon>Magnoliopsida</taxon>
        <taxon>Liliopsida</taxon>
        <taxon>Asparagales</taxon>
        <taxon>Iridaceae</taxon>
        <taxon>Iridoideae</taxon>
        <taxon>Irideae</taxon>
        <taxon>Iris</taxon>
    </lineage>
</organism>
<keyword evidence="3" id="KW-1185">Reference proteome</keyword>
<dbReference type="EMBL" id="JANAVB010006541">
    <property type="protein sequence ID" value="KAJ6844862.1"/>
    <property type="molecule type" value="Genomic_DNA"/>
</dbReference>
<reference evidence="2" key="2">
    <citation type="submission" date="2023-04" db="EMBL/GenBank/DDBJ databases">
        <authorList>
            <person name="Bruccoleri R.E."/>
            <person name="Oakeley E.J."/>
            <person name="Faust A.-M."/>
            <person name="Dessus-Babus S."/>
            <person name="Altorfer M."/>
            <person name="Burckhardt D."/>
            <person name="Oertli M."/>
            <person name="Naumann U."/>
            <person name="Petersen F."/>
            <person name="Wong J."/>
        </authorList>
    </citation>
    <scope>NUCLEOTIDE SEQUENCE</scope>
    <source>
        <strain evidence="2">GSM-AAB239-AS_SAM_17_03QT</strain>
        <tissue evidence="2">Leaf</tissue>
    </source>
</reference>
<dbReference type="AlphaFoldDB" id="A0AAX6HVD2"/>
<reference evidence="2" key="1">
    <citation type="journal article" date="2023" name="GigaByte">
        <title>Genome assembly of the bearded iris, Iris pallida Lam.</title>
        <authorList>
            <person name="Bruccoleri R.E."/>
            <person name="Oakeley E.J."/>
            <person name="Faust A.M.E."/>
            <person name="Altorfer M."/>
            <person name="Dessus-Babus S."/>
            <person name="Burckhardt D."/>
            <person name="Oertli M."/>
            <person name="Naumann U."/>
            <person name="Petersen F."/>
            <person name="Wong J."/>
        </authorList>
    </citation>
    <scope>NUCLEOTIDE SEQUENCE</scope>
    <source>
        <strain evidence="2">GSM-AAB239-AS_SAM_17_03QT</strain>
    </source>
</reference>
<feature type="compositionally biased region" description="Gly residues" evidence="1">
    <location>
        <begin position="39"/>
        <end position="48"/>
    </location>
</feature>
<sequence length="150" mass="17107">MVSFSGDETAPLLRLPRRRRRPRLLLHGSGVRDGEERGGCGVDGGDASGAGHEVDRPRGHGRGARDLRADHRRHHQHRDQPQGQALLPLRRIRPPLLRPRVRPRGAVGRHGHRHRRRRWRQVKNKSLCSVSILFLRLLISDSDIVLICLM</sequence>